<dbReference type="SUPFAM" id="SSF109854">
    <property type="entry name" value="DinB/YfiT-like putative metalloenzymes"/>
    <property type="match status" value="1"/>
</dbReference>
<sequence length="166" mass="19373">METQLIDARDLIQTLKESHRSMLNFVDSLSADQRLQPGACGFWSVKDVLAHLLLWESETIKLLFQARQGIKPSTVHFKKISADEQNAIWYEQFKDRSFDRVWGDYQIIRDQTIRRIKEYTSEELNNPALFGWLKGKNTLAKIITSDILDHEKEHLNGLIAWQKTLS</sequence>
<dbReference type="InterPro" id="IPR034660">
    <property type="entry name" value="DinB/YfiT-like"/>
</dbReference>
<proteinExistence type="predicted"/>
<comment type="caution">
    <text evidence="1">The sequence shown here is derived from an EMBL/GenBank/DDBJ whole genome shotgun (WGS) entry which is preliminary data.</text>
</comment>
<reference evidence="1" key="1">
    <citation type="journal article" date="2020" name="mSystems">
        <title>Genome- and Community-Level Interaction Insights into Carbon Utilization and Element Cycling Functions of Hydrothermarchaeota in Hydrothermal Sediment.</title>
        <authorList>
            <person name="Zhou Z."/>
            <person name="Liu Y."/>
            <person name="Xu W."/>
            <person name="Pan J."/>
            <person name="Luo Z.H."/>
            <person name="Li M."/>
        </authorList>
    </citation>
    <scope>NUCLEOTIDE SEQUENCE [LARGE SCALE GENOMIC DNA]</scope>
    <source>
        <strain evidence="1">SpSt-556</strain>
    </source>
</reference>
<dbReference type="Gene3D" id="1.20.120.450">
    <property type="entry name" value="dinb family like domain"/>
    <property type="match status" value="1"/>
</dbReference>
<organism evidence="1">
    <name type="scientific">Bellilinea caldifistulae</name>
    <dbReference type="NCBI Taxonomy" id="360411"/>
    <lineage>
        <taxon>Bacteria</taxon>
        <taxon>Bacillati</taxon>
        <taxon>Chloroflexota</taxon>
        <taxon>Anaerolineae</taxon>
        <taxon>Anaerolineales</taxon>
        <taxon>Anaerolineaceae</taxon>
        <taxon>Bellilinea</taxon>
    </lineage>
</organism>
<dbReference type="InterPro" id="IPR012550">
    <property type="entry name" value="DUF1706"/>
</dbReference>
<evidence type="ECO:0000313" key="1">
    <source>
        <dbReference type="EMBL" id="HGS87451.1"/>
    </source>
</evidence>
<protein>
    <submittedName>
        <fullName evidence="1">ClbS/DfsB family four-helix bundle protein</fullName>
    </submittedName>
</protein>
<name>A0A7C4Q1U7_9CHLR</name>
<dbReference type="AlphaFoldDB" id="A0A7C4Q1U7"/>
<gene>
    <name evidence="1" type="ORF">ENT17_07510</name>
</gene>
<dbReference type="Pfam" id="PF08020">
    <property type="entry name" value="DUF1706"/>
    <property type="match status" value="1"/>
</dbReference>
<accession>A0A7C4Q1U7</accession>
<dbReference type="EMBL" id="DSXR01000075">
    <property type="protein sequence ID" value="HGS87451.1"/>
    <property type="molecule type" value="Genomic_DNA"/>
</dbReference>